<feature type="compositionally biased region" description="Basic and acidic residues" evidence="1">
    <location>
        <begin position="8"/>
        <end position="22"/>
    </location>
</feature>
<reference evidence="3 4" key="1">
    <citation type="journal article" date="2013" name="Curr. Biol.">
        <title>The Genome of the Foraminiferan Reticulomyxa filosa.</title>
        <authorList>
            <person name="Glockner G."/>
            <person name="Hulsmann N."/>
            <person name="Schleicher M."/>
            <person name="Noegel A.A."/>
            <person name="Eichinger L."/>
            <person name="Gallinger C."/>
            <person name="Pawlowski J."/>
            <person name="Sierra R."/>
            <person name="Euteneuer U."/>
            <person name="Pillet L."/>
            <person name="Moustafa A."/>
            <person name="Platzer M."/>
            <person name="Groth M."/>
            <person name="Szafranski K."/>
            <person name="Schliwa M."/>
        </authorList>
    </citation>
    <scope>NUCLEOTIDE SEQUENCE [LARGE SCALE GENOMIC DNA]</scope>
</reference>
<keyword evidence="4" id="KW-1185">Reference proteome</keyword>
<accession>X6NI30</accession>
<sequence>MKRTTTRKKGEARSENENKDAEAIPQQSDGAKEEKQESADPLPILGVFIFYSTHNYFYLYIFINETLNVFQNEIDAEKKGTGVVEEDGSIKHSPSKTTMAKEELVPSTDNSTNKGDLAKTSQETEETINAVICNANTSASKNVNMNAAGSYLEVVDKSGNDIDANASKADKEKEGQDADETKDTAEAEKKKATRNGTCKIGGGDLCNKNGKLPKVFHLINNIAKKKQTIANNPNQFTYLS</sequence>
<dbReference type="Proteomes" id="UP000023152">
    <property type="component" value="Unassembled WGS sequence"/>
</dbReference>
<feature type="compositionally biased region" description="Basic and acidic residues" evidence="1">
    <location>
        <begin position="168"/>
        <end position="190"/>
    </location>
</feature>
<feature type="transmembrane region" description="Helical" evidence="2">
    <location>
        <begin position="42"/>
        <end position="63"/>
    </location>
</feature>
<feature type="region of interest" description="Disordered" evidence="1">
    <location>
        <begin position="1"/>
        <end position="38"/>
    </location>
</feature>
<proteinExistence type="predicted"/>
<keyword evidence="2" id="KW-0472">Membrane</keyword>
<dbReference type="AlphaFoldDB" id="X6NI30"/>
<keyword evidence="2" id="KW-1133">Transmembrane helix</keyword>
<gene>
    <name evidence="3" type="ORF">RFI_11569</name>
</gene>
<feature type="region of interest" description="Disordered" evidence="1">
    <location>
        <begin position="163"/>
        <end position="192"/>
    </location>
</feature>
<protein>
    <submittedName>
        <fullName evidence="3">Uncharacterized protein</fullName>
    </submittedName>
</protein>
<evidence type="ECO:0000256" key="1">
    <source>
        <dbReference type="SAM" id="MobiDB-lite"/>
    </source>
</evidence>
<evidence type="ECO:0000313" key="3">
    <source>
        <dbReference type="EMBL" id="ETO25568.1"/>
    </source>
</evidence>
<name>X6NI30_RETFI</name>
<feature type="region of interest" description="Disordered" evidence="1">
    <location>
        <begin position="85"/>
        <end position="123"/>
    </location>
</feature>
<dbReference type="EMBL" id="ASPP01008423">
    <property type="protein sequence ID" value="ETO25568.1"/>
    <property type="molecule type" value="Genomic_DNA"/>
</dbReference>
<keyword evidence="2" id="KW-0812">Transmembrane</keyword>
<evidence type="ECO:0000256" key="2">
    <source>
        <dbReference type="SAM" id="Phobius"/>
    </source>
</evidence>
<evidence type="ECO:0000313" key="4">
    <source>
        <dbReference type="Proteomes" id="UP000023152"/>
    </source>
</evidence>
<comment type="caution">
    <text evidence="3">The sequence shown here is derived from an EMBL/GenBank/DDBJ whole genome shotgun (WGS) entry which is preliminary data.</text>
</comment>
<organism evidence="3 4">
    <name type="scientific">Reticulomyxa filosa</name>
    <dbReference type="NCBI Taxonomy" id="46433"/>
    <lineage>
        <taxon>Eukaryota</taxon>
        <taxon>Sar</taxon>
        <taxon>Rhizaria</taxon>
        <taxon>Retaria</taxon>
        <taxon>Foraminifera</taxon>
        <taxon>Monothalamids</taxon>
        <taxon>Reticulomyxidae</taxon>
        <taxon>Reticulomyxa</taxon>
    </lineage>
</organism>